<dbReference type="Gene3D" id="3.30.300.20">
    <property type="match status" value="1"/>
</dbReference>
<evidence type="ECO:0000313" key="5">
    <source>
        <dbReference type="Proteomes" id="UP001312908"/>
    </source>
</evidence>
<dbReference type="InterPro" id="IPR015946">
    <property type="entry name" value="KH_dom-like_a/b"/>
</dbReference>
<organism evidence="4 5">
    <name type="scientific">Sorlinia euscelidii</name>
    <dbReference type="NCBI Taxonomy" id="3081148"/>
    <lineage>
        <taxon>Bacteria</taxon>
        <taxon>Pseudomonadati</taxon>
        <taxon>Pseudomonadota</taxon>
        <taxon>Alphaproteobacteria</taxon>
        <taxon>Acetobacterales</taxon>
        <taxon>Acetobacteraceae</taxon>
        <taxon>Sorlinia</taxon>
    </lineage>
</organism>
<dbReference type="NCBIfam" id="TIGR00082">
    <property type="entry name" value="rbfA"/>
    <property type="match status" value="1"/>
</dbReference>
<comment type="subcellular location">
    <subcellularLocation>
        <location evidence="2">Cytoplasm</location>
    </subcellularLocation>
</comment>
<dbReference type="Pfam" id="PF02033">
    <property type="entry name" value="RBFA"/>
    <property type="match status" value="1"/>
</dbReference>
<proteinExistence type="inferred from homology"/>
<name>A0ABU7U2J5_9PROT</name>
<dbReference type="InterPro" id="IPR023799">
    <property type="entry name" value="RbfA_dom_sf"/>
</dbReference>
<comment type="function">
    <text evidence="2">One of several proteins that assist in the late maturation steps of the functional core of the 30S ribosomal subunit. Associates with free 30S ribosomal subunits (but not with 30S subunits that are part of 70S ribosomes or polysomes). Required for efficient processing of 16S rRNA. May interact with the 5'-terminal helix region of 16S rRNA.</text>
</comment>
<dbReference type="Proteomes" id="UP001312908">
    <property type="component" value="Unassembled WGS sequence"/>
</dbReference>
<comment type="similarity">
    <text evidence="2">Belongs to the RbfA family.</text>
</comment>
<protein>
    <recommendedName>
        <fullName evidence="2">Ribosome-binding factor A</fullName>
    </recommendedName>
</protein>
<feature type="region of interest" description="Disordered" evidence="3">
    <location>
        <begin position="1"/>
        <end position="27"/>
    </location>
</feature>
<dbReference type="PANTHER" id="PTHR33515">
    <property type="entry name" value="RIBOSOME-BINDING FACTOR A, CHLOROPLASTIC-RELATED"/>
    <property type="match status" value="1"/>
</dbReference>
<dbReference type="InterPro" id="IPR000238">
    <property type="entry name" value="RbfA"/>
</dbReference>
<evidence type="ECO:0000256" key="2">
    <source>
        <dbReference type="HAMAP-Rule" id="MF_00003"/>
    </source>
</evidence>
<dbReference type="HAMAP" id="MF_00003">
    <property type="entry name" value="RbfA"/>
    <property type="match status" value="1"/>
</dbReference>
<comment type="subunit">
    <text evidence="2">Monomer. Binds 30S ribosomal subunits, but not 50S ribosomal subunits or 70S ribosomes.</text>
</comment>
<evidence type="ECO:0000313" key="4">
    <source>
        <dbReference type="EMBL" id="MEE8658468.1"/>
    </source>
</evidence>
<keyword evidence="1 2" id="KW-0690">Ribosome biogenesis</keyword>
<dbReference type="SUPFAM" id="SSF89919">
    <property type="entry name" value="Ribosome-binding factor A, RbfA"/>
    <property type="match status" value="1"/>
</dbReference>
<dbReference type="EMBL" id="JAWJZY010000002">
    <property type="protein sequence ID" value="MEE8658468.1"/>
    <property type="molecule type" value="Genomic_DNA"/>
</dbReference>
<dbReference type="PANTHER" id="PTHR33515:SF1">
    <property type="entry name" value="RIBOSOME-BINDING FACTOR A, CHLOROPLASTIC-RELATED"/>
    <property type="match status" value="1"/>
</dbReference>
<keyword evidence="5" id="KW-1185">Reference proteome</keyword>
<reference evidence="4 5" key="1">
    <citation type="submission" date="2023-10" db="EMBL/GenBank/DDBJ databases">
        <title>Sorlinia euscelidii gen. nov., sp. nov., an acetic acid bacteria isolated from the gut of Euscelidius variegatus emitter.</title>
        <authorList>
            <person name="Michoud G."/>
            <person name="Marasco R."/>
            <person name="Seferji K."/>
            <person name="Gonella E."/>
            <person name="Garuglieri E."/>
            <person name="Alma A."/>
            <person name="Mapelli F."/>
            <person name="Borin S."/>
            <person name="Daffonchio D."/>
            <person name="Crotti E."/>
        </authorList>
    </citation>
    <scope>NUCLEOTIDE SEQUENCE [LARGE SCALE GENOMIC DNA]</scope>
    <source>
        <strain evidence="4 5">EV16P</strain>
    </source>
</reference>
<dbReference type="RefSeq" id="WP_394819393.1">
    <property type="nucleotide sequence ID" value="NZ_JAWJZY010000002.1"/>
</dbReference>
<dbReference type="NCBIfam" id="NF001802">
    <property type="entry name" value="PRK00521.2-5"/>
    <property type="match status" value="1"/>
</dbReference>
<evidence type="ECO:0000256" key="3">
    <source>
        <dbReference type="SAM" id="MobiDB-lite"/>
    </source>
</evidence>
<accession>A0ABU7U2J5</accession>
<keyword evidence="2" id="KW-0963">Cytoplasm</keyword>
<gene>
    <name evidence="2" type="primary">rbfA</name>
    <name evidence="4" type="ORF">DOFOFD_05535</name>
</gene>
<comment type="caution">
    <text evidence="4">The sequence shown here is derived from an EMBL/GenBank/DDBJ whole genome shotgun (WGS) entry which is preliminary data.</text>
</comment>
<sequence>MSEGRRRASGPGLGPTHPQGPSQRQLRVGEEVRRLLADQLTRTEFRNPELVGVQVTVTEVRVSPDLRHATAFVCRLGRQDVEEILPALQKVAPHFRTALSRAMRTRIVPEIHFQADTAFERAMDVEAIFNSPEVRRDLGKD</sequence>
<evidence type="ECO:0000256" key="1">
    <source>
        <dbReference type="ARBA" id="ARBA00022517"/>
    </source>
</evidence>